<evidence type="ECO:0000313" key="7">
    <source>
        <dbReference type="Proteomes" id="UP000274822"/>
    </source>
</evidence>
<dbReference type="SUPFAM" id="SSF52540">
    <property type="entry name" value="P-loop containing nucleoside triphosphate hydrolases"/>
    <property type="match status" value="2"/>
</dbReference>
<feature type="domain" description="Helicase C-terminal" evidence="5">
    <location>
        <begin position="368"/>
        <end position="463"/>
    </location>
</feature>
<protein>
    <submittedName>
        <fullName evidence="6">P-loop containing nucleoside triphosphate hydrolase protein</fullName>
    </submittedName>
</protein>
<evidence type="ECO:0000259" key="5">
    <source>
        <dbReference type="PROSITE" id="PS51194"/>
    </source>
</evidence>
<dbReference type="AlphaFoldDB" id="A0A433QL78"/>
<gene>
    <name evidence="6" type="ORF">BC938DRAFT_479274</name>
</gene>
<dbReference type="GO" id="GO:0015616">
    <property type="term" value="F:DNA translocase activity"/>
    <property type="evidence" value="ECO:0007669"/>
    <property type="project" value="TreeGrafter"/>
</dbReference>
<dbReference type="InterPro" id="IPR001650">
    <property type="entry name" value="Helicase_C-like"/>
</dbReference>
<dbReference type="EMBL" id="RBNJ01003780">
    <property type="protein sequence ID" value="RUS30531.1"/>
    <property type="molecule type" value="Genomic_DNA"/>
</dbReference>
<accession>A0A433QL78</accession>
<dbReference type="InterPro" id="IPR049730">
    <property type="entry name" value="SNF2/RAD54-like_C"/>
</dbReference>
<name>A0A433QL78_9FUNG</name>
<keyword evidence="2 6" id="KW-0378">Hydrolase</keyword>
<keyword evidence="3" id="KW-0067">ATP-binding</keyword>
<proteinExistence type="predicted"/>
<dbReference type="PROSITE" id="PS51194">
    <property type="entry name" value="HELICASE_CTER"/>
    <property type="match status" value="1"/>
</dbReference>
<dbReference type="GO" id="GO:0005634">
    <property type="term" value="C:nucleus"/>
    <property type="evidence" value="ECO:0007669"/>
    <property type="project" value="TreeGrafter"/>
</dbReference>
<dbReference type="InterPro" id="IPR038718">
    <property type="entry name" value="SNF2-like_sf"/>
</dbReference>
<evidence type="ECO:0000313" key="6">
    <source>
        <dbReference type="EMBL" id="RUS30531.1"/>
    </source>
</evidence>
<dbReference type="InterPro" id="IPR027417">
    <property type="entry name" value="P-loop_NTPase"/>
</dbReference>
<dbReference type="CDD" id="cd18793">
    <property type="entry name" value="SF2_C_SNF"/>
    <property type="match status" value="1"/>
</dbReference>
<dbReference type="GO" id="GO:0016787">
    <property type="term" value="F:hydrolase activity"/>
    <property type="evidence" value="ECO:0007669"/>
    <property type="project" value="UniProtKB-KW"/>
</dbReference>
<sequence length="463" mass="52337">MSSGGKVMAVAASVSAVKPPTARHDPMMEGSLVMLRPSKTHQAKWNTGKRPLVDVVVDPLLCAHLREHQRQGVKYLYECVMGMKDYNGQGAILADEMGLGKTLQSIALLWTLLKQNPYHGNQPVVKRALIVCPTTLINNWRHEFKKWLGDERIRVFVVDSKANLSNFLHGRIYSVMIIGYEKLRNVQESLKDAQFDIVIWLGFNFILFTSVLNVKMPLFTDLHTFGQNIKTAQAIRALPTKRRIILSGTPIQNDLGEFFAMVNFINPALFETYAAFKKVCLNPENLDIKILYRNRYFGYPDANLKEPGLSSLYVDSRCLDAYPPGFNSKTYDPVISGKRHSPPLWLIFLLLNPYSCRPCSSPAGKLMILDRILAELRSSTKEKVVLVSNYTQTLDVLERMCKQYSYGFFRLDGSTPTAKRQDYVDKFNSPTCDKFVFLLSSKSGGVGLNLIGASRLVLFDVDW</sequence>
<dbReference type="Proteomes" id="UP000274822">
    <property type="component" value="Unassembled WGS sequence"/>
</dbReference>
<dbReference type="SMART" id="SM00487">
    <property type="entry name" value="DEXDc"/>
    <property type="match status" value="1"/>
</dbReference>
<dbReference type="GO" id="GO:0007131">
    <property type="term" value="P:reciprocal meiotic recombination"/>
    <property type="evidence" value="ECO:0007669"/>
    <property type="project" value="TreeGrafter"/>
</dbReference>
<dbReference type="Pfam" id="PF00176">
    <property type="entry name" value="SNF2-rel_dom"/>
    <property type="match status" value="2"/>
</dbReference>
<dbReference type="Gene3D" id="3.40.50.300">
    <property type="entry name" value="P-loop containing nucleotide triphosphate hydrolases"/>
    <property type="match status" value="1"/>
</dbReference>
<dbReference type="InterPro" id="IPR000330">
    <property type="entry name" value="SNF2_N"/>
</dbReference>
<feature type="domain" description="Helicase ATP-binding" evidence="4">
    <location>
        <begin position="82"/>
        <end position="268"/>
    </location>
</feature>
<dbReference type="GO" id="GO:0005524">
    <property type="term" value="F:ATP binding"/>
    <property type="evidence" value="ECO:0007669"/>
    <property type="project" value="InterPro"/>
</dbReference>
<dbReference type="PANTHER" id="PTHR45629:SF7">
    <property type="entry name" value="DNA EXCISION REPAIR PROTEIN ERCC-6-RELATED"/>
    <property type="match status" value="1"/>
</dbReference>
<reference evidence="6 7" key="1">
    <citation type="journal article" date="2018" name="New Phytol.">
        <title>Phylogenomics of Endogonaceae and evolution of mycorrhizas within Mucoromycota.</title>
        <authorList>
            <person name="Chang Y."/>
            <person name="Desiro A."/>
            <person name="Na H."/>
            <person name="Sandor L."/>
            <person name="Lipzen A."/>
            <person name="Clum A."/>
            <person name="Barry K."/>
            <person name="Grigoriev I.V."/>
            <person name="Martin F.M."/>
            <person name="Stajich J.E."/>
            <person name="Smith M.E."/>
            <person name="Bonito G."/>
            <person name="Spatafora J.W."/>
        </authorList>
    </citation>
    <scope>NUCLEOTIDE SEQUENCE [LARGE SCALE GENOMIC DNA]</scope>
    <source>
        <strain evidence="6 7">AD002</strain>
    </source>
</reference>
<evidence type="ECO:0000256" key="1">
    <source>
        <dbReference type="ARBA" id="ARBA00022741"/>
    </source>
</evidence>
<comment type="caution">
    <text evidence="6">The sequence shown here is derived from an EMBL/GenBank/DDBJ whole genome shotgun (WGS) entry which is preliminary data.</text>
</comment>
<dbReference type="InterPro" id="IPR050496">
    <property type="entry name" value="SNF2_RAD54_helicase_repair"/>
</dbReference>
<evidence type="ECO:0000259" key="4">
    <source>
        <dbReference type="PROSITE" id="PS51192"/>
    </source>
</evidence>
<keyword evidence="7" id="KW-1185">Reference proteome</keyword>
<keyword evidence="1" id="KW-0547">Nucleotide-binding</keyword>
<dbReference type="Pfam" id="PF00271">
    <property type="entry name" value="Helicase_C"/>
    <property type="match status" value="1"/>
</dbReference>
<dbReference type="PROSITE" id="PS51192">
    <property type="entry name" value="HELICASE_ATP_BIND_1"/>
    <property type="match status" value="1"/>
</dbReference>
<dbReference type="GO" id="GO:0000724">
    <property type="term" value="P:double-strand break repair via homologous recombination"/>
    <property type="evidence" value="ECO:0007669"/>
    <property type="project" value="TreeGrafter"/>
</dbReference>
<evidence type="ECO:0000256" key="2">
    <source>
        <dbReference type="ARBA" id="ARBA00022801"/>
    </source>
</evidence>
<organism evidence="6 7">
    <name type="scientific">Jimgerdemannia flammicorona</name>
    <dbReference type="NCBI Taxonomy" id="994334"/>
    <lineage>
        <taxon>Eukaryota</taxon>
        <taxon>Fungi</taxon>
        <taxon>Fungi incertae sedis</taxon>
        <taxon>Mucoromycota</taxon>
        <taxon>Mucoromycotina</taxon>
        <taxon>Endogonomycetes</taxon>
        <taxon>Endogonales</taxon>
        <taxon>Endogonaceae</taxon>
        <taxon>Jimgerdemannia</taxon>
    </lineage>
</organism>
<dbReference type="InterPro" id="IPR014001">
    <property type="entry name" value="Helicase_ATP-bd"/>
</dbReference>
<dbReference type="Gene3D" id="3.40.50.10810">
    <property type="entry name" value="Tandem AAA-ATPase domain"/>
    <property type="match status" value="2"/>
</dbReference>
<dbReference type="PANTHER" id="PTHR45629">
    <property type="entry name" value="SNF2/RAD54 FAMILY MEMBER"/>
    <property type="match status" value="1"/>
</dbReference>
<evidence type="ECO:0000256" key="3">
    <source>
        <dbReference type="ARBA" id="ARBA00022840"/>
    </source>
</evidence>